<evidence type="ECO:0000313" key="3">
    <source>
        <dbReference type="Proteomes" id="UP000622317"/>
    </source>
</evidence>
<dbReference type="PANTHER" id="PTHR14859">
    <property type="entry name" value="CALCOFLUOR WHITE HYPERSENSITIVE PROTEIN PRECURSOR"/>
    <property type="match status" value="1"/>
</dbReference>
<sequence length="318" mass="35094">MFKKTLLRLVKLLLGLVVLSIAWYGVHRLAASSTALNSFEIPTISQVEPKGDSLRVGAYNIAHGRGGKLGESNWTSKTRKLGEAHLLKIAKQIRAENLDVVVLNEVDFDASWSGGHNQARFIAENAGYRFVSTLTNIDIDFPFFDLKFGNAILSRIPLKDISLIELPPVKPWEPILAGKKNGMIATVGFSDKALRFVAIHIETRSYETRMGSAAKILEHIQKTNVPSVLLGDFNSQRSDAGSTVVDALLDQHGFKTDVDFKSWKTFPSEAPDRGIDWILVDSELSIRNSQAVPSALSDHLMVTAEIFPLSREPTRSAN</sequence>
<keyword evidence="2" id="KW-0378">Hydrolase</keyword>
<dbReference type="Proteomes" id="UP000622317">
    <property type="component" value="Unassembled WGS sequence"/>
</dbReference>
<dbReference type="SUPFAM" id="SSF56219">
    <property type="entry name" value="DNase I-like"/>
    <property type="match status" value="1"/>
</dbReference>
<dbReference type="RefSeq" id="WP_191619396.1">
    <property type="nucleotide sequence ID" value="NZ_JACYFG010000060.1"/>
</dbReference>
<accession>A0A927FC64</accession>
<dbReference type="InterPro" id="IPR051916">
    <property type="entry name" value="GPI-anchor_lipid_remodeler"/>
</dbReference>
<evidence type="ECO:0000259" key="1">
    <source>
        <dbReference type="Pfam" id="PF03372"/>
    </source>
</evidence>
<feature type="domain" description="Endonuclease/exonuclease/phosphatase" evidence="1">
    <location>
        <begin position="59"/>
        <end position="299"/>
    </location>
</feature>
<gene>
    <name evidence="2" type="ORF">IEN85_22650</name>
</gene>
<dbReference type="GO" id="GO:0004519">
    <property type="term" value="F:endonuclease activity"/>
    <property type="evidence" value="ECO:0007669"/>
    <property type="project" value="UniProtKB-KW"/>
</dbReference>
<evidence type="ECO:0000313" key="2">
    <source>
        <dbReference type="EMBL" id="MBD5782317.1"/>
    </source>
</evidence>
<comment type="caution">
    <text evidence="2">The sequence shown here is derived from an EMBL/GenBank/DDBJ whole genome shotgun (WGS) entry which is preliminary data.</text>
</comment>
<dbReference type="InterPro" id="IPR005135">
    <property type="entry name" value="Endo/exonuclease/phosphatase"/>
</dbReference>
<dbReference type="EMBL" id="JACYFG010000060">
    <property type="protein sequence ID" value="MBD5782317.1"/>
    <property type="molecule type" value="Genomic_DNA"/>
</dbReference>
<name>A0A927FC64_9BACT</name>
<keyword evidence="3" id="KW-1185">Reference proteome</keyword>
<dbReference type="InterPro" id="IPR036691">
    <property type="entry name" value="Endo/exonu/phosph_ase_sf"/>
</dbReference>
<proteinExistence type="predicted"/>
<dbReference type="GO" id="GO:0006506">
    <property type="term" value="P:GPI anchor biosynthetic process"/>
    <property type="evidence" value="ECO:0007669"/>
    <property type="project" value="TreeGrafter"/>
</dbReference>
<dbReference type="AlphaFoldDB" id="A0A927FC64"/>
<dbReference type="Gene3D" id="3.60.10.10">
    <property type="entry name" value="Endonuclease/exonuclease/phosphatase"/>
    <property type="match status" value="1"/>
</dbReference>
<keyword evidence="2" id="KW-0255">Endonuclease</keyword>
<organism evidence="2 3">
    <name type="scientific">Pelagicoccus enzymogenes</name>
    <dbReference type="NCBI Taxonomy" id="2773457"/>
    <lineage>
        <taxon>Bacteria</taxon>
        <taxon>Pseudomonadati</taxon>
        <taxon>Verrucomicrobiota</taxon>
        <taxon>Opitutia</taxon>
        <taxon>Puniceicoccales</taxon>
        <taxon>Pelagicoccaceae</taxon>
        <taxon>Pelagicoccus</taxon>
    </lineage>
</organism>
<keyword evidence="2" id="KW-0540">Nuclease</keyword>
<reference evidence="2" key="1">
    <citation type="submission" date="2020-09" db="EMBL/GenBank/DDBJ databases">
        <title>Pelagicoccus enzymogenes sp. nov. with an EPS production, isolated from marine sediment.</title>
        <authorList>
            <person name="Feng X."/>
        </authorList>
    </citation>
    <scope>NUCLEOTIDE SEQUENCE</scope>
    <source>
        <strain evidence="2">NFK12</strain>
    </source>
</reference>
<dbReference type="GO" id="GO:0016020">
    <property type="term" value="C:membrane"/>
    <property type="evidence" value="ECO:0007669"/>
    <property type="project" value="GOC"/>
</dbReference>
<dbReference type="PANTHER" id="PTHR14859:SF15">
    <property type="entry name" value="ENDONUCLEASE_EXONUCLEASE_PHOSPHATASE DOMAIN-CONTAINING PROTEIN"/>
    <property type="match status" value="1"/>
</dbReference>
<dbReference type="Pfam" id="PF03372">
    <property type="entry name" value="Exo_endo_phos"/>
    <property type="match status" value="1"/>
</dbReference>
<protein>
    <submittedName>
        <fullName evidence="2">Endonuclease/exonuclease/phosphatase family protein</fullName>
    </submittedName>
</protein>